<accession>A0A7W4LP48</accession>
<evidence type="ECO:0000256" key="8">
    <source>
        <dbReference type="ARBA" id="ARBA00022982"/>
    </source>
</evidence>
<evidence type="ECO:0000313" key="15">
    <source>
        <dbReference type="EMBL" id="MBB2496627.1"/>
    </source>
</evidence>
<keyword evidence="5" id="KW-0349">Heme</keyword>
<dbReference type="GO" id="GO:0009055">
    <property type="term" value="F:electron transfer activity"/>
    <property type="evidence" value="ECO:0007669"/>
    <property type="project" value="InterPro"/>
</dbReference>
<protein>
    <submittedName>
        <fullName evidence="15">Cytochrome b</fullName>
    </submittedName>
</protein>
<keyword evidence="11 13" id="KW-0472">Membrane</keyword>
<dbReference type="PANTHER" id="PTHR30529">
    <property type="entry name" value="CYTOCHROME B561"/>
    <property type="match status" value="1"/>
</dbReference>
<evidence type="ECO:0000256" key="13">
    <source>
        <dbReference type="SAM" id="Phobius"/>
    </source>
</evidence>
<organism evidence="15 16">
    <name type="scientific">Aquipseudomonas ullengensis</name>
    <dbReference type="NCBI Taxonomy" id="2759166"/>
    <lineage>
        <taxon>Bacteria</taxon>
        <taxon>Pseudomonadati</taxon>
        <taxon>Pseudomonadota</taxon>
        <taxon>Gammaproteobacteria</taxon>
        <taxon>Pseudomonadales</taxon>
        <taxon>Pseudomonadaceae</taxon>
        <taxon>Aquipseudomonas</taxon>
    </lineage>
</organism>
<evidence type="ECO:0000256" key="10">
    <source>
        <dbReference type="ARBA" id="ARBA00023004"/>
    </source>
</evidence>
<evidence type="ECO:0000256" key="2">
    <source>
        <dbReference type="ARBA" id="ARBA00004651"/>
    </source>
</evidence>
<dbReference type="PANTHER" id="PTHR30529:SF6">
    <property type="entry name" value="BLL0291 PROTEIN"/>
    <property type="match status" value="1"/>
</dbReference>
<evidence type="ECO:0000256" key="3">
    <source>
        <dbReference type="ARBA" id="ARBA00022448"/>
    </source>
</evidence>
<evidence type="ECO:0000256" key="6">
    <source>
        <dbReference type="ARBA" id="ARBA00022692"/>
    </source>
</evidence>
<keyword evidence="8" id="KW-0249">Electron transport</keyword>
<keyword evidence="6 13" id="KW-0812">Transmembrane</keyword>
<dbReference type="GO" id="GO:0020037">
    <property type="term" value="F:heme binding"/>
    <property type="evidence" value="ECO:0007669"/>
    <property type="project" value="TreeGrafter"/>
</dbReference>
<dbReference type="Proteomes" id="UP000542720">
    <property type="component" value="Unassembled WGS sequence"/>
</dbReference>
<proteinExistence type="inferred from homology"/>
<dbReference type="Gene3D" id="1.20.950.20">
    <property type="entry name" value="Transmembrane di-heme cytochromes, Chain C"/>
    <property type="match status" value="1"/>
</dbReference>
<dbReference type="InterPro" id="IPR052168">
    <property type="entry name" value="Cytochrome_b561_oxidase"/>
</dbReference>
<evidence type="ECO:0000256" key="11">
    <source>
        <dbReference type="ARBA" id="ARBA00023136"/>
    </source>
</evidence>
<dbReference type="EMBL" id="JACJUD010000005">
    <property type="protein sequence ID" value="MBB2496627.1"/>
    <property type="molecule type" value="Genomic_DNA"/>
</dbReference>
<keyword evidence="3" id="KW-0813">Transport</keyword>
<comment type="caution">
    <text evidence="15">The sequence shown here is derived from an EMBL/GenBank/DDBJ whole genome shotgun (WGS) entry which is preliminary data.</text>
</comment>
<keyword evidence="10" id="KW-0408">Iron</keyword>
<dbReference type="GO" id="GO:0046872">
    <property type="term" value="F:metal ion binding"/>
    <property type="evidence" value="ECO:0007669"/>
    <property type="project" value="UniProtKB-KW"/>
</dbReference>
<name>A0A7W4LP48_9GAMM</name>
<evidence type="ECO:0000256" key="5">
    <source>
        <dbReference type="ARBA" id="ARBA00022617"/>
    </source>
</evidence>
<feature type="transmembrane region" description="Helical" evidence="13">
    <location>
        <begin position="12"/>
        <end position="34"/>
    </location>
</feature>
<evidence type="ECO:0000256" key="9">
    <source>
        <dbReference type="ARBA" id="ARBA00022989"/>
    </source>
</evidence>
<keyword evidence="9 13" id="KW-1133">Transmembrane helix</keyword>
<evidence type="ECO:0000313" key="16">
    <source>
        <dbReference type="Proteomes" id="UP000542720"/>
    </source>
</evidence>
<keyword evidence="7" id="KW-0479">Metal-binding</keyword>
<comment type="cofactor">
    <cofactor evidence="1">
        <name>heme b</name>
        <dbReference type="ChEBI" id="CHEBI:60344"/>
    </cofactor>
</comment>
<dbReference type="InterPro" id="IPR016174">
    <property type="entry name" value="Di-haem_cyt_TM"/>
</dbReference>
<dbReference type="AlphaFoldDB" id="A0A7W4LP48"/>
<evidence type="ECO:0000259" key="14">
    <source>
        <dbReference type="Pfam" id="PF01292"/>
    </source>
</evidence>
<dbReference type="SUPFAM" id="SSF81342">
    <property type="entry name" value="Transmembrane di-heme cytochromes"/>
    <property type="match status" value="1"/>
</dbReference>
<dbReference type="GO" id="GO:0022904">
    <property type="term" value="P:respiratory electron transport chain"/>
    <property type="evidence" value="ECO:0007669"/>
    <property type="project" value="InterPro"/>
</dbReference>
<dbReference type="InterPro" id="IPR011577">
    <property type="entry name" value="Cyt_b561_bac/Ni-Hgenase"/>
</dbReference>
<comment type="similarity">
    <text evidence="12">Belongs to the cytochrome b561 family.</text>
</comment>
<gene>
    <name evidence="15" type="ORF">H3H51_16515</name>
</gene>
<feature type="transmembrane region" description="Helical" evidence="13">
    <location>
        <begin position="46"/>
        <end position="65"/>
    </location>
</feature>
<feature type="domain" description="Cytochrome b561 bacterial/Ni-hydrogenase" evidence="14">
    <location>
        <begin position="8"/>
        <end position="175"/>
    </location>
</feature>
<evidence type="ECO:0000256" key="1">
    <source>
        <dbReference type="ARBA" id="ARBA00001970"/>
    </source>
</evidence>
<evidence type="ECO:0000256" key="4">
    <source>
        <dbReference type="ARBA" id="ARBA00022475"/>
    </source>
</evidence>
<evidence type="ECO:0000256" key="12">
    <source>
        <dbReference type="ARBA" id="ARBA00037975"/>
    </source>
</evidence>
<dbReference type="Pfam" id="PF01292">
    <property type="entry name" value="Ni_hydr_CYTB"/>
    <property type="match status" value="1"/>
</dbReference>
<keyword evidence="4" id="KW-1003">Cell membrane</keyword>
<comment type="subcellular location">
    <subcellularLocation>
        <location evidence="2">Cell membrane</location>
        <topology evidence="2">Multi-pass membrane protein</topology>
    </subcellularLocation>
</comment>
<dbReference type="RefSeq" id="WP_183090158.1">
    <property type="nucleotide sequence ID" value="NZ_JACJUD010000005.1"/>
</dbReference>
<feature type="transmembrane region" description="Helical" evidence="13">
    <location>
        <begin position="142"/>
        <end position="164"/>
    </location>
</feature>
<feature type="transmembrane region" description="Helical" evidence="13">
    <location>
        <begin position="86"/>
        <end position="107"/>
    </location>
</feature>
<reference evidence="15 16" key="1">
    <citation type="submission" date="2020-08" db="EMBL/GenBank/DDBJ databases">
        <authorList>
            <person name="Kim C.M."/>
        </authorList>
    </citation>
    <scope>NUCLEOTIDE SEQUENCE [LARGE SCALE GENOMIC DNA]</scope>
    <source>
        <strain evidence="15 16">UL070</strain>
    </source>
</reference>
<dbReference type="GO" id="GO:0005886">
    <property type="term" value="C:plasma membrane"/>
    <property type="evidence" value="ECO:0007669"/>
    <property type="project" value="UniProtKB-SubCell"/>
</dbReference>
<sequence>MKPVVTSFSPLARLLHWLMALLILAMLFIGVGMVSSLSPWQPQLVAIHKPLGLLLLGLLVLRIIVRLRQPIPALPADMPGWQQRMAQLSHVLLYLLMLALPLLGWAMQGAAGYPLRLGSWLLPAIAPQDADLYALLRGAHGYLAYVLFACVLLHLAAGLFHGLIRRDGVLASMLRKS</sequence>
<keyword evidence="16" id="KW-1185">Reference proteome</keyword>
<evidence type="ECO:0000256" key="7">
    <source>
        <dbReference type="ARBA" id="ARBA00022723"/>
    </source>
</evidence>